<gene>
    <name evidence="1" type="ORF">CR513_38299</name>
</gene>
<protein>
    <submittedName>
        <fullName evidence="1">Uncharacterized protein</fullName>
    </submittedName>
</protein>
<dbReference type="AlphaFoldDB" id="A0A371FSM4"/>
<evidence type="ECO:0000313" key="2">
    <source>
        <dbReference type="Proteomes" id="UP000257109"/>
    </source>
</evidence>
<name>A0A371FSM4_MUCPR</name>
<accession>A0A371FSM4</accession>
<keyword evidence="2" id="KW-1185">Reference proteome</keyword>
<evidence type="ECO:0000313" key="1">
    <source>
        <dbReference type="EMBL" id="RDX81063.1"/>
    </source>
</evidence>
<organism evidence="1 2">
    <name type="scientific">Mucuna pruriens</name>
    <name type="common">Velvet bean</name>
    <name type="synonym">Dolichos pruriens</name>
    <dbReference type="NCBI Taxonomy" id="157652"/>
    <lineage>
        <taxon>Eukaryota</taxon>
        <taxon>Viridiplantae</taxon>
        <taxon>Streptophyta</taxon>
        <taxon>Embryophyta</taxon>
        <taxon>Tracheophyta</taxon>
        <taxon>Spermatophyta</taxon>
        <taxon>Magnoliopsida</taxon>
        <taxon>eudicotyledons</taxon>
        <taxon>Gunneridae</taxon>
        <taxon>Pentapetalae</taxon>
        <taxon>rosids</taxon>
        <taxon>fabids</taxon>
        <taxon>Fabales</taxon>
        <taxon>Fabaceae</taxon>
        <taxon>Papilionoideae</taxon>
        <taxon>50 kb inversion clade</taxon>
        <taxon>NPAAA clade</taxon>
        <taxon>indigoferoid/millettioid clade</taxon>
        <taxon>Phaseoleae</taxon>
        <taxon>Mucuna</taxon>
    </lineage>
</organism>
<comment type="caution">
    <text evidence="1">The sequence shown here is derived from an EMBL/GenBank/DDBJ whole genome shotgun (WGS) entry which is preliminary data.</text>
</comment>
<feature type="non-terminal residue" evidence="1">
    <location>
        <position position="1"/>
    </location>
</feature>
<proteinExistence type="predicted"/>
<dbReference type="EMBL" id="QJKJ01008022">
    <property type="protein sequence ID" value="RDX81063.1"/>
    <property type="molecule type" value="Genomic_DNA"/>
</dbReference>
<reference evidence="1" key="1">
    <citation type="submission" date="2018-05" db="EMBL/GenBank/DDBJ databases">
        <title>Draft genome of Mucuna pruriens seed.</title>
        <authorList>
            <person name="Nnadi N.E."/>
            <person name="Vos R."/>
            <person name="Hasami M.H."/>
            <person name="Devisetty U.K."/>
            <person name="Aguiy J.C."/>
        </authorList>
    </citation>
    <scope>NUCLEOTIDE SEQUENCE [LARGE SCALE GENOMIC DNA]</scope>
    <source>
        <strain evidence="1">JCA_2017</strain>
    </source>
</reference>
<sequence length="95" mass="11374">MGAHYILGRGRSRQPNVIKEYYYWVDDFLVVQELNSRFNELIMKHLMLYTSLDLATNTRNSTLIIFACYERFFILMISLSKKDEHLYLTMKLSKI</sequence>
<dbReference type="Proteomes" id="UP000257109">
    <property type="component" value="Unassembled WGS sequence"/>
</dbReference>